<dbReference type="Pfam" id="PF03704">
    <property type="entry name" value="BTAD"/>
    <property type="match status" value="1"/>
</dbReference>
<dbReference type="InterPro" id="IPR016032">
    <property type="entry name" value="Sig_transdc_resp-reg_C-effctor"/>
</dbReference>
<dbReference type="InterPro" id="IPR005158">
    <property type="entry name" value="BTAD"/>
</dbReference>
<dbReference type="Pfam" id="PF13432">
    <property type="entry name" value="TPR_16"/>
    <property type="match status" value="1"/>
</dbReference>
<name>A0ABT9E6W5_9PROT</name>
<dbReference type="InterPro" id="IPR011990">
    <property type="entry name" value="TPR-like_helical_dom_sf"/>
</dbReference>
<dbReference type="SMART" id="SM00028">
    <property type="entry name" value="TPR"/>
    <property type="match status" value="4"/>
</dbReference>
<protein>
    <submittedName>
        <fullName evidence="2">BTAD domain-containing putative transcriptional regulator</fullName>
    </submittedName>
</protein>
<dbReference type="InterPro" id="IPR051677">
    <property type="entry name" value="AfsR-DnrI-RedD_regulator"/>
</dbReference>
<proteinExistence type="predicted"/>
<dbReference type="RefSeq" id="WP_305106775.1">
    <property type="nucleotide sequence ID" value="NZ_JAUTWS010000037.1"/>
</dbReference>
<dbReference type="Pfam" id="PF13181">
    <property type="entry name" value="TPR_8"/>
    <property type="match status" value="1"/>
</dbReference>
<sequence length="691" mass="75488">MSEAIQIRMLGPFEARRADGTPIAPPGRRSVALLACLALPDEAVSTRPRLAALLWHDRGAEQANGSLRQELLRLRKAFGAPLALPSADPPMQTPRLGGPAIDLDVHRFEAAAADPARASEAASLYRGPLLEGFPLTDPGPFPAWVAAQRLRLHELALGTLLRVLRGAEASEAIARRLLELDPLCEEAVRYLIRAHAGRGDLGRAQATFQACLGRFRQMDREPSRETRSLMELAEAELSRSTVSMFAVTHGPGADGGNWIRVLREGPATPQAPEPRELPIVEDRPSIAVLPFSDLTSDAGLLADPFADGITEETTNALARMPGFFVTSRHSAMAYRGAAMDARLIALQLGVRYLLEGSVERAGARARSNVRLIDGRSGLHIWADSVGAPVDEPFEMRDRLVGEIAARLQPRLLLSEVQRTLREPPPNPDAWTWLLRAQSALARSEAVPAVFDASEQALRQALAVQPDYAMAHAMLSLVHTWRAVSEFGSAGGGMRRRWQARKAMARALALAPDNPFVLSACSEAALYSTGDIDRAAALLEGALRRDPNDANALALLGNVRRMAGDDPHAALTLIDQAMRLSPRDPRSAFWLLHAAWCHWKMGEYEAMEEAARQALALHRANAWAWVCLTCSLGLQGRQAEAREAALEVLALMPGFSTGRFYWTARFFYGRRFAGPVREGYRGLHRVLKTMLG</sequence>
<evidence type="ECO:0000313" key="2">
    <source>
        <dbReference type="EMBL" id="MDO9711919.1"/>
    </source>
</evidence>
<dbReference type="SMART" id="SM01043">
    <property type="entry name" value="BTAD"/>
    <property type="match status" value="1"/>
</dbReference>
<evidence type="ECO:0000313" key="3">
    <source>
        <dbReference type="Proteomes" id="UP001243009"/>
    </source>
</evidence>
<dbReference type="InterPro" id="IPR036388">
    <property type="entry name" value="WH-like_DNA-bd_sf"/>
</dbReference>
<reference evidence="2 3" key="1">
    <citation type="submission" date="2023-08" db="EMBL/GenBank/DDBJ databases">
        <title>The draft genome sequence of Paracraurococcus sp. LOR1-02.</title>
        <authorList>
            <person name="Kingkaew E."/>
            <person name="Tanasupawat S."/>
        </authorList>
    </citation>
    <scope>NUCLEOTIDE SEQUENCE [LARGE SCALE GENOMIC DNA]</scope>
    <source>
        <strain evidence="2 3">LOR1-02</strain>
    </source>
</reference>
<dbReference type="SUPFAM" id="SSF46894">
    <property type="entry name" value="C-terminal effector domain of the bipartite response regulators"/>
    <property type="match status" value="1"/>
</dbReference>
<dbReference type="SUPFAM" id="SSF48452">
    <property type="entry name" value="TPR-like"/>
    <property type="match status" value="3"/>
</dbReference>
<gene>
    <name evidence="2" type="ORF">Q7A36_26490</name>
</gene>
<dbReference type="PANTHER" id="PTHR35807">
    <property type="entry name" value="TRANSCRIPTIONAL REGULATOR REDD-RELATED"/>
    <property type="match status" value="1"/>
</dbReference>
<accession>A0ABT9E6W5</accession>
<dbReference type="EMBL" id="JAUTWS010000037">
    <property type="protein sequence ID" value="MDO9711919.1"/>
    <property type="molecule type" value="Genomic_DNA"/>
</dbReference>
<feature type="domain" description="Bacterial transcriptional activator" evidence="1">
    <location>
        <begin position="103"/>
        <end position="233"/>
    </location>
</feature>
<dbReference type="Gene3D" id="1.10.10.10">
    <property type="entry name" value="Winged helix-like DNA-binding domain superfamily/Winged helix DNA-binding domain"/>
    <property type="match status" value="1"/>
</dbReference>
<dbReference type="Gene3D" id="1.25.40.10">
    <property type="entry name" value="Tetratricopeptide repeat domain"/>
    <property type="match status" value="2"/>
</dbReference>
<comment type="caution">
    <text evidence="2">The sequence shown here is derived from an EMBL/GenBank/DDBJ whole genome shotgun (WGS) entry which is preliminary data.</text>
</comment>
<keyword evidence="3" id="KW-1185">Reference proteome</keyword>
<dbReference type="Proteomes" id="UP001243009">
    <property type="component" value="Unassembled WGS sequence"/>
</dbReference>
<organism evidence="2 3">
    <name type="scientific">Paracraurococcus lichenis</name>
    <dbReference type="NCBI Taxonomy" id="3064888"/>
    <lineage>
        <taxon>Bacteria</taxon>
        <taxon>Pseudomonadati</taxon>
        <taxon>Pseudomonadota</taxon>
        <taxon>Alphaproteobacteria</taxon>
        <taxon>Acetobacterales</taxon>
        <taxon>Roseomonadaceae</taxon>
        <taxon>Paracraurococcus</taxon>
    </lineage>
</organism>
<evidence type="ECO:0000259" key="1">
    <source>
        <dbReference type="SMART" id="SM01043"/>
    </source>
</evidence>
<dbReference type="InterPro" id="IPR019734">
    <property type="entry name" value="TPR_rpt"/>
</dbReference>